<name>A0A5A7MLA8_9PROT</name>
<dbReference type="InterPro" id="IPR005503">
    <property type="entry name" value="FliL"/>
</dbReference>
<evidence type="ECO:0000256" key="6">
    <source>
        <dbReference type="ARBA" id="ARBA00022692"/>
    </source>
</evidence>
<protein>
    <recommendedName>
        <fullName evidence="10">Flagellar protein FliL</fullName>
    </recommendedName>
</protein>
<evidence type="ECO:0000313" key="13">
    <source>
        <dbReference type="Proteomes" id="UP000322084"/>
    </source>
</evidence>
<dbReference type="AlphaFoldDB" id="A0A5A7MLA8"/>
<evidence type="ECO:0000256" key="7">
    <source>
        <dbReference type="ARBA" id="ARBA00022779"/>
    </source>
</evidence>
<sequence length="171" mass="19367">MADNDDMDDDLDVDELGELEEKRLSGKKIVVFGGAALVLVILIVLGAMLFFGGGHKEEPDPQELAAKEKVELIFIDLPEFVVNLNTGERQQQFLRARVSLEVDRESARAAVEEKMPRVIDDFQVYLRELRVQDLNGSAGLYRLKEELLVRINRSVAPVEVKDVLFREMLVQ</sequence>
<evidence type="ECO:0000313" key="11">
    <source>
        <dbReference type="EMBL" id="GEQ96742.1"/>
    </source>
</evidence>
<dbReference type="Proteomes" id="UP000325187">
    <property type="component" value="Unassembled WGS sequence"/>
</dbReference>
<keyword evidence="6 10" id="KW-0812">Transmembrane</keyword>
<keyword evidence="8 10" id="KW-1133">Transmembrane helix</keyword>
<keyword evidence="7 10" id="KW-0283">Flagellar rotation</keyword>
<evidence type="ECO:0000256" key="10">
    <source>
        <dbReference type="RuleBase" id="RU364125"/>
    </source>
</evidence>
<evidence type="ECO:0000256" key="2">
    <source>
        <dbReference type="ARBA" id="ARBA00004162"/>
    </source>
</evidence>
<accession>A0A5A7MLA8</accession>
<dbReference type="GO" id="GO:0071978">
    <property type="term" value="P:bacterial-type flagellum-dependent swarming motility"/>
    <property type="evidence" value="ECO:0007669"/>
    <property type="project" value="TreeGrafter"/>
</dbReference>
<evidence type="ECO:0000256" key="3">
    <source>
        <dbReference type="ARBA" id="ARBA00008281"/>
    </source>
</evidence>
<dbReference type="GO" id="GO:0006935">
    <property type="term" value="P:chemotaxis"/>
    <property type="evidence" value="ECO:0007669"/>
    <property type="project" value="UniProtKB-KW"/>
</dbReference>
<keyword evidence="4" id="KW-1003">Cell membrane</keyword>
<gene>
    <name evidence="11" type="ORF">JCM17844_03790</name>
    <name evidence="12" type="ORF">JCM17845_20880</name>
</gene>
<comment type="subcellular location">
    <subcellularLocation>
        <location evidence="10">Cell inner membrane</location>
    </subcellularLocation>
    <subcellularLocation>
        <location evidence="2">Cell membrane</location>
        <topology evidence="2">Single-pass membrane protein</topology>
    </subcellularLocation>
</comment>
<evidence type="ECO:0000313" key="14">
    <source>
        <dbReference type="Proteomes" id="UP000325187"/>
    </source>
</evidence>
<dbReference type="EMBL" id="BKCM01000010">
    <property type="protein sequence ID" value="GER01465.1"/>
    <property type="molecule type" value="Genomic_DNA"/>
</dbReference>
<comment type="caution">
    <text evidence="11">The sequence shown here is derived from an EMBL/GenBank/DDBJ whole genome shotgun (WGS) entry which is preliminary data.</text>
</comment>
<evidence type="ECO:0000313" key="12">
    <source>
        <dbReference type="EMBL" id="GER01465.1"/>
    </source>
</evidence>
<dbReference type="PANTHER" id="PTHR35091">
    <property type="entry name" value="FLAGELLAR PROTEIN FLIL"/>
    <property type="match status" value="1"/>
</dbReference>
<dbReference type="Pfam" id="PF03748">
    <property type="entry name" value="FliL"/>
    <property type="match status" value="1"/>
</dbReference>
<keyword evidence="5 10" id="KW-0145">Chemotaxis</keyword>
<organism evidence="11 13">
    <name type="scientific">Iodidimonas gelatinilytica</name>
    <dbReference type="NCBI Taxonomy" id="1236966"/>
    <lineage>
        <taxon>Bacteria</taxon>
        <taxon>Pseudomonadati</taxon>
        <taxon>Pseudomonadota</taxon>
        <taxon>Alphaproteobacteria</taxon>
        <taxon>Iodidimonadales</taxon>
        <taxon>Iodidimonadaceae</taxon>
        <taxon>Iodidimonas</taxon>
    </lineage>
</organism>
<proteinExistence type="inferred from homology"/>
<evidence type="ECO:0000256" key="9">
    <source>
        <dbReference type="ARBA" id="ARBA00023136"/>
    </source>
</evidence>
<evidence type="ECO:0000256" key="8">
    <source>
        <dbReference type="ARBA" id="ARBA00022989"/>
    </source>
</evidence>
<dbReference type="PANTHER" id="PTHR35091:SF2">
    <property type="entry name" value="FLAGELLAR PROTEIN FLIL"/>
    <property type="match status" value="1"/>
</dbReference>
<keyword evidence="10" id="KW-0997">Cell inner membrane</keyword>
<dbReference type="Proteomes" id="UP000322084">
    <property type="component" value="Unassembled WGS sequence"/>
</dbReference>
<accession>A0A5A7N174</accession>
<comment type="similarity">
    <text evidence="3 10">Belongs to the FliL family.</text>
</comment>
<dbReference type="EMBL" id="BKCL01000001">
    <property type="protein sequence ID" value="GEQ96742.1"/>
    <property type="molecule type" value="Genomic_DNA"/>
</dbReference>
<dbReference type="RefSeq" id="WP_210431144.1">
    <property type="nucleotide sequence ID" value="NZ_BKCL01000001.1"/>
</dbReference>
<reference evidence="13 14" key="1">
    <citation type="submission" date="2019-09" db="EMBL/GenBank/DDBJ databases">
        <title>NBRP : Genome information of microbial organism related human and environment.</title>
        <authorList>
            <person name="Hattori M."/>
            <person name="Oshima K."/>
            <person name="Inaba H."/>
            <person name="Suda W."/>
            <person name="Sakamoto M."/>
            <person name="Iino T."/>
            <person name="Kitahara M."/>
            <person name="Oshida Y."/>
            <person name="Iida T."/>
            <person name="Kudo T."/>
            <person name="Itoh T."/>
            <person name="Ohkuma M."/>
        </authorList>
    </citation>
    <scope>NUCLEOTIDE SEQUENCE [LARGE SCALE GENOMIC DNA]</scope>
    <source>
        <strain evidence="11 13">Hi-2</strain>
        <strain evidence="12 14">Mie-1</strain>
    </source>
</reference>
<dbReference type="GO" id="GO:0005886">
    <property type="term" value="C:plasma membrane"/>
    <property type="evidence" value="ECO:0007669"/>
    <property type="project" value="UniProtKB-SubCell"/>
</dbReference>
<evidence type="ECO:0000256" key="5">
    <source>
        <dbReference type="ARBA" id="ARBA00022500"/>
    </source>
</evidence>
<comment type="function">
    <text evidence="1 10">Controls the rotational direction of flagella during chemotaxis.</text>
</comment>
<keyword evidence="9 10" id="KW-0472">Membrane</keyword>
<evidence type="ECO:0000256" key="4">
    <source>
        <dbReference type="ARBA" id="ARBA00022475"/>
    </source>
</evidence>
<keyword evidence="14" id="KW-1185">Reference proteome</keyword>
<feature type="transmembrane region" description="Helical" evidence="10">
    <location>
        <begin position="29"/>
        <end position="51"/>
    </location>
</feature>
<evidence type="ECO:0000256" key="1">
    <source>
        <dbReference type="ARBA" id="ARBA00002254"/>
    </source>
</evidence>
<dbReference type="GO" id="GO:0009425">
    <property type="term" value="C:bacterial-type flagellum basal body"/>
    <property type="evidence" value="ECO:0007669"/>
    <property type="project" value="InterPro"/>
</dbReference>